<organism evidence="1">
    <name type="scientific">Cryptosporidium canis</name>
    <dbReference type="NCBI Taxonomy" id="195482"/>
    <lineage>
        <taxon>Eukaryota</taxon>
        <taxon>Sar</taxon>
        <taxon>Alveolata</taxon>
        <taxon>Apicomplexa</taxon>
        <taxon>Conoidasida</taxon>
        <taxon>Coccidia</taxon>
        <taxon>Eucoccidiorida</taxon>
        <taxon>Eimeriorina</taxon>
        <taxon>Cryptosporidiidae</taxon>
        <taxon>Cryptosporidium</taxon>
    </lineage>
</organism>
<name>A0A9D5HX17_9CRYT</name>
<gene>
    <name evidence="1" type="ORF">OJ253_3705</name>
</gene>
<reference evidence="1" key="1">
    <citation type="submission" date="2022-10" db="EMBL/GenBank/DDBJ databases">
        <title>Adaptive evolution leads to modifications in subtelomeric GC content in a zoonotic Cryptosporidium species.</title>
        <authorList>
            <person name="Li J."/>
            <person name="Feng Y."/>
            <person name="Xiao L."/>
        </authorList>
    </citation>
    <scope>NUCLEOTIDE SEQUENCE</scope>
    <source>
        <strain evidence="1">33844</strain>
    </source>
</reference>
<proteinExistence type="predicted"/>
<dbReference type="AlphaFoldDB" id="A0A9D5HX17"/>
<dbReference type="Proteomes" id="UP001067231">
    <property type="component" value="Unassembled WGS sequence"/>
</dbReference>
<evidence type="ECO:0000313" key="1">
    <source>
        <dbReference type="EMBL" id="KAJ1604384.1"/>
    </source>
</evidence>
<dbReference type="Pfam" id="PF13620">
    <property type="entry name" value="CarboxypepD_reg"/>
    <property type="match status" value="1"/>
</dbReference>
<dbReference type="InterPro" id="IPR008969">
    <property type="entry name" value="CarboxyPept-like_regulatory"/>
</dbReference>
<comment type="caution">
    <text evidence="1">The sequence shown here is derived from an EMBL/GenBank/DDBJ whole genome shotgun (WGS) entry which is preliminary data.</text>
</comment>
<sequence>MNDITAAETLPDEEGRRAAAALLCEQMTQKAEECRDYWQRLKLYIEEAFPENEIDIHLNAAGAAHYLKASANNWDSVKRIMIDGEAFITANTVALQANNNMPAGFLLEFATANGEFETLYNNFINASLDSELQTQTKINANNTVFKDLTSMLKDGQRIFKNDEALKNNFTFDQLLSDIAGGGQAGLKGTVTAEITSEPIEGVIVKIIGTDKQANTDALGKYHITQVAASTYDIEHSKIGYITKLVEDIEIQTGITKTLDTALTPNP</sequence>
<dbReference type="SUPFAM" id="SSF49464">
    <property type="entry name" value="Carboxypeptidase regulatory domain-like"/>
    <property type="match status" value="1"/>
</dbReference>
<protein>
    <submittedName>
        <fullName evidence="1">Uncharacterized protein</fullName>
    </submittedName>
</protein>
<dbReference type="Gene3D" id="2.60.40.1120">
    <property type="entry name" value="Carboxypeptidase-like, regulatory domain"/>
    <property type="match status" value="1"/>
</dbReference>
<dbReference type="EMBL" id="JAPCXC010000152">
    <property type="protein sequence ID" value="KAJ1604384.1"/>
    <property type="molecule type" value="Genomic_DNA"/>
</dbReference>
<accession>A0A9D5HX17</accession>